<evidence type="ECO:0000256" key="1">
    <source>
        <dbReference type="ARBA" id="ARBA00038097"/>
    </source>
</evidence>
<dbReference type="PRINTS" id="PR00111">
    <property type="entry name" value="ABHYDROLASE"/>
</dbReference>
<dbReference type="Gramene" id="GBG91878">
    <property type="protein sequence ID" value="GBG91878"/>
    <property type="gene ID" value="CBR_g53937"/>
</dbReference>
<dbReference type="PANTHER" id="PTHR42886:SF29">
    <property type="entry name" value="PUMMELIG, ISOFORM A"/>
    <property type="match status" value="1"/>
</dbReference>
<feature type="region of interest" description="Disordered" evidence="2">
    <location>
        <begin position="1"/>
        <end position="72"/>
    </location>
</feature>
<dbReference type="SUPFAM" id="SSF53474">
    <property type="entry name" value="alpha/beta-Hydrolases"/>
    <property type="match status" value="1"/>
</dbReference>
<dbReference type="OMA" id="YVWTIAF"/>
<gene>
    <name evidence="4" type="ORF">CBR_g53937</name>
</gene>
<dbReference type="GO" id="GO:0006654">
    <property type="term" value="P:phosphatidic acid biosynthetic process"/>
    <property type="evidence" value="ECO:0007669"/>
    <property type="project" value="TreeGrafter"/>
</dbReference>
<dbReference type="AlphaFoldDB" id="A0A388MBD5"/>
<comment type="caution">
    <text evidence="4">The sequence shown here is derived from an EMBL/GenBank/DDBJ whole genome shotgun (WGS) entry which is preliminary data.</text>
</comment>
<reference evidence="4 5" key="1">
    <citation type="journal article" date="2018" name="Cell">
        <title>The Chara Genome: Secondary Complexity and Implications for Plant Terrestrialization.</title>
        <authorList>
            <person name="Nishiyama T."/>
            <person name="Sakayama H."/>
            <person name="Vries J.D."/>
            <person name="Buschmann H."/>
            <person name="Saint-Marcoux D."/>
            <person name="Ullrich K.K."/>
            <person name="Haas F.B."/>
            <person name="Vanderstraeten L."/>
            <person name="Becker D."/>
            <person name="Lang D."/>
            <person name="Vosolsobe S."/>
            <person name="Rombauts S."/>
            <person name="Wilhelmsson P.K.I."/>
            <person name="Janitza P."/>
            <person name="Kern R."/>
            <person name="Heyl A."/>
            <person name="Rumpler F."/>
            <person name="Villalobos L.I.A.C."/>
            <person name="Clay J.M."/>
            <person name="Skokan R."/>
            <person name="Toyoda A."/>
            <person name="Suzuki Y."/>
            <person name="Kagoshima H."/>
            <person name="Schijlen E."/>
            <person name="Tajeshwar N."/>
            <person name="Catarino B."/>
            <person name="Hetherington A.J."/>
            <person name="Saltykova A."/>
            <person name="Bonnot C."/>
            <person name="Breuninger H."/>
            <person name="Symeonidi A."/>
            <person name="Radhakrishnan G.V."/>
            <person name="Van Nieuwerburgh F."/>
            <person name="Deforce D."/>
            <person name="Chang C."/>
            <person name="Karol K.G."/>
            <person name="Hedrich R."/>
            <person name="Ulvskov P."/>
            <person name="Glockner G."/>
            <person name="Delwiche C.F."/>
            <person name="Petrasek J."/>
            <person name="Van de Peer Y."/>
            <person name="Friml J."/>
            <person name="Beilby M."/>
            <person name="Dolan L."/>
            <person name="Kohara Y."/>
            <person name="Sugano S."/>
            <person name="Fujiyama A."/>
            <person name="Delaux P.-M."/>
            <person name="Quint M."/>
            <person name="TheiBen G."/>
            <person name="Hagemann M."/>
            <person name="Harholt J."/>
            <person name="Dunand C."/>
            <person name="Zachgo S."/>
            <person name="Langdale J."/>
            <person name="Maumus F."/>
            <person name="Straeten D.V.D."/>
            <person name="Gould S.B."/>
            <person name="Rensing S.A."/>
        </authorList>
    </citation>
    <scope>NUCLEOTIDE SEQUENCE [LARGE SCALE GENOMIC DNA]</scope>
    <source>
        <strain evidence="4 5">S276</strain>
    </source>
</reference>
<protein>
    <recommendedName>
        <fullName evidence="3">AB hydrolase-1 domain-containing protein</fullName>
    </recommendedName>
</protein>
<proteinExistence type="inferred from homology"/>
<name>A0A388MBD5_CHABU</name>
<dbReference type="InterPro" id="IPR029058">
    <property type="entry name" value="AB_hydrolase_fold"/>
</dbReference>
<dbReference type="Gene3D" id="3.40.50.1820">
    <property type="entry name" value="alpha/beta hydrolase"/>
    <property type="match status" value="1"/>
</dbReference>
<comment type="similarity">
    <text evidence="1">Belongs to the peptidase S33 family. ABHD4/ABHD5 subfamily.</text>
</comment>
<dbReference type="EMBL" id="BFEA01000963">
    <property type="protein sequence ID" value="GBG91878.1"/>
    <property type="molecule type" value="Genomic_DNA"/>
</dbReference>
<dbReference type="STRING" id="69332.A0A388MBD5"/>
<dbReference type="Pfam" id="PF00561">
    <property type="entry name" value="Abhydrolase_1"/>
    <property type="match status" value="1"/>
</dbReference>
<dbReference type="PANTHER" id="PTHR42886">
    <property type="entry name" value="RE40534P-RELATED"/>
    <property type="match status" value="1"/>
</dbReference>
<evidence type="ECO:0000313" key="5">
    <source>
        <dbReference type="Proteomes" id="UP000265515"/>
    </source>
</evidence>
<evidence type="ECO:0000256" key="2">
    <source>
        <dbReference type="SAM" id="MobiDB-lite"/>
    </source>
</evidence>
<dbReference type="GO" id="GO:0055089">
    <property type="term" value="P:fatty acid homeostasis"/>
    <property type="evidence" value="ECO:0007669"/>
    <property type="project" value="EnsemblPlants"/>
</dbReference>
<evidence type="ECO:0000259" key="3">
    <source>
        <dbReference type="Pfam" id="PF00561"/>
    </source>
</evidence>
<dbReference type="GO" id="GO:0004623">
    <property type="term" value="F:phospholipase A2 activity"/>
    <property type="evidence" value="ECO:0007669"/>
    <property type="project" value="EnsemblPlants"/>
</dbReference>
<dbReference type="GO" id="GO:0055091">
    <property type="term" value="P:phospholipid homeostasis"/>
    <property type="evidence" value="ECO:0007669"/>
    <property type="project" value="EnsemblPlants"/>
</dbReference>
<dbReference type="GO" id="GO:0070328">
    <property type="term" value="P:triglyceride homeostasis"/>
    <property type="evidence" value="ECO:0007669"/>
    <property type="project" value="EnsemblPlants"/>
</dbReference>
<evidence type="ECO:0000313" key="4">
    <source>
        <dbReference type="EMBL" id="GBG91878.1"/>
    </source>
</evidence>
<accession>A0A388MBD5</accession>
<feature type="domain" description="AB hydrolase-1" evidence="3">
    <location>
        <begin position="213"/>
        <end position="474"/>
    </location>
</feature>
<feature type="compositionally biased region" description="Basic and acidic residues" evidence="2">
    <location>
        <begin position="23"/>
        <end position="65"/>
    </location>
</feature>
<dbReference type="Proteomes" id="UP000265515">
    <property type="component" value="Unassembled WGS sequence"/>
</dbReference>
<dbReference type="InterPro" id="IPR000073">
    <property type="entry name" value="AB_hydrolase_1"/>
</dbReference>
<dbReference type="OrthoDB" id="7457040at2759"/>
<organism evidence="4 5">
    <name type="scientific">Chara braunii</name>
    <name type="common">Braun's stonewort</name>
    <dbReference type="NCBI Taxonomy" id="69332"/>
    <lineage>
        <taxon>Eukaryota</taxon>
        <taxon>Viridiplantae</taxon>
        <taxon>Streptophyta</taxon>
        <taxon>Charophyceae</taxon>
        <taxon>Charales</taxon>
        <taxon>Characeae</taxon>
        <taxon>Chara</taxon>
    </lineage>
</organism>
<dbReference type="GO" id="GO:0042171">
    <property type="term" value="F:lysophosphatidic acid acyltransferase activity"/>
    <property type="evidence" value="ECO:0007669"/>
    <property type="project" value="EnsemblPlants"/>
</dbReference>
<keyword evidence="5" id="KW-1185">Reference proteome</keyword>
<sequence length="541" mass="60249">MKQRGATTQEERRGRRATGATQGERRGDGRLEPHKESDGVLMKERGATTQGERRATGATQRERCRGATTQGVTEMASSRVRAMAGAAAVAAVAGAAQQVSSDRIMAQHVAAAAIASGVGVGRDPEDTSSSSCRAASLYRKLSWTPTSHKELQSAEQRLLKLLKTPYVKRDVDIGPDPIAKAAKSQWFGGSAPAKSRYLNTISFESEQQQEGLPTLVCVHGYGAGLGFFFRNFDSLAQRFRLHALDLIGWGLSDRPEFPCKTTEETEIWFRDSLEEWRKAMGIDKMILMGHSFGGYVSFIYALQYPQHVQHLILVGPAGFGTPTNRLKEFQATWTGAFANKVWEWNITPQSIIRSLGRFGPGAVRRYTDVRFVQRSQGDQLTETEAELFTDYLYHTIAAKRSGELCLRHIFSLGAFARIPLLDRASNLDVPTTFIYGEDDWMDYRGGELTCKAMKQCGEVLRIPRAGHYVFMDNAAGFHSAVLHACKPYWDEKSRGGVAMEIDERAFFRGERWAADGQPLLVEGEERFWPKKMRGLIKDETA</sequence>